<dbReference type="EMBL" id="UZAL01029182">
    <property type="protein sequence ID" value="VDP46500.1"/>
    <property type="molecule type" value="Genomic_DNA"/>
</dbReference>
<sequence>MYSLQSIYGTLIRQWASPRKVLTARCNFDVSWFVTLFQFNSSRLPVISTLIIYVGDLQYDLFTPS</sequence>
<organism evidence="1 2">
    <name type="scientific">Schistosoma mattheei</name>
    <dbReference type="NCBI Taxonomy" id="31246"/>
    <lineage>
        <taxon>Eukaryota</taxon>
        <taxon>Metazoa</taxon>
        <taxon>Spiralia</taxon>
        <taxon>Lophotrochozoa</taxon>
        <taxon>Platyhelminthes</taxon>
        <taxon>Trematoda</taxon>
        <taxon>Digenea</taxon>
        <taxon>Strigeidida</taxon>
        <taxon>Schistosomatoidea</taxon>
        <taxon>Schistosomatidae</taxon>
        <taxon>Schistosoma</taxon>
    </lineage>
</organism>
<name>A0A3P8DTS1_9TREM</name>
<evidence type="ECO:0000313" key="2">
    <source>
        <dbReference type="Proteomes" id="UP000269396"/>
    </source>
</evidence>
<evidence type="ECO:0000313" key="1">
    <source>
        <dbReference type="EMBL" id="VDP46500.1"/>
    </source>
</evidence>
<keyword evidence="2" id="KW-1185">Reference proteome</keyword>
<reference evidence="1 2" key="1">
    <citation type="submission" date="2018-11" db="EMBL/GenBank/DDBJ databases">
        <authorList>
            <consortium name="Pathogen Informatics"/>
        </authorList>
    </citation>
    <scope>NUCLEOTIDE SEQUENCE [LARGE SCALE GENOMIC DNA]</scope>
    <source>
        <strain>Denwood</strain>
        <strain evidence="2">Zambia</strain>
    </source>
</reference>
<proteinExistence type="predicted"/>
<dbReference type="AlphaFoldDB" id="A0A3P8DTS1"/>
<dbReference type="Proteomes" id="UP000269396">
    <property type="component" value="Unassembled WGS sequence"/>
</dbReference>
<accession>A0A3P8DTS1</accession>
<gene>
    <name evidence="1" type="ORF">SMTD_LOCUS8793</name>
</gene>
<protein>
    <submittedName>
        <fullName evidence="1">Uncharacterized protein</fullName>
    </submittedName>
</protein>